<evidence type="ECO:0000313" key="5">
    <source>
        <dbReference type="EMBL" id="WNL21628.1"/>
    </source>
</evidence>
<evidence type="ECO:0000313" key="4">
    <source>
        <dbReference type="EMBL" id="WNL19489.1"/>
    </source>
</evidence>
<dbReference type="EMBL" id="CP134844">
    <property type="protein sequence ID" value="WNL13312.1"/>
    <property type="molecule type" value="Genomic_DNA"/>
</dbReference>
<dbReference type="EMBL" id="CP134845">
    <property type="protein sequence ID" value="WNL14628.1"/>
    <property type="molecule type" value="Genomic_DNA"/>
</dbReference>
<dbReference type="InterPro" id="IPR004919">
    <property type="entry name" value="GmrSD_N"/>
</dbReference>
<reference evidence="2" key="2">
    <citation type="submission" date="2023-09" db="EMBL/GenBank/DDBJ databases">
        <title>Characterization of Arcobacter Isolates from Retail Chicken Sold in Supermarkets in Tbilisi, Georgia.</title>
        <authorList>
            <person name="Matthias R."/>
            <person name="Zautner A.E."/>
        </authorList>
    </citation>
    <scope>NUCLEOTIDE SEQUENCE</scope>
    <source>
        <strain evidence="3">LEO 108</strain>
        <strain evidence="2">LEO 109</strain>
    </source>
</reference>
<accession>A0AA96DBJ0</accession>
<feature type="domain" description="GmrSD restriction endonucleases N-terminal" evidence="1">
    <location>
        <begin position="10"/>
        <end position="227"/>
    </location>
</feature>
<dbReference type="EMBL" id="CP134852">
    <property type="protein sequence ID" value="WNL24779.1"/>
    <property type="molecule type" value="Genomic_DNA"/>
</dbReference>
<proteinExistence type="predicted"/>
<gene>
    <name evidence="3" type="ORF">RJG51_00210</name>
    <name evidence="2" type="ORF">RJG52_04440</name>
    <name evidence="4" type="ORF">RJG53_01840</name>
    <name evidence="6" type="ORF">RJG55_04455</name>
    <name evidence="5" type="ORF">RJG56_01685</name>
    <name evidence="7" type="ORF">RJG57_06895</name>
</gene>
<dbReference type="EMBL" id="CP134850">
    <property type="protein sequence ID" value="WNL21628.1"/>
    <property type="molecule type" value="Genomic_DNA"/>
</dbReference>
<evidence type="ECO:0000259" key="1">
    <source>
        <dbReference type="Pfam" id="PF03235"/>
    </source>
</evidence>
<name>A0AA96DBJ0_9BACT</name>
<evidence type="ECO:0000313" key="2">
    <source>
        <dbReference type="EMBL" id="WNL13312.1"/>
    </source>
</evidence>
<evidence type="ECO:0000313" key="3">
    <source>
        <dbReference type="EMBL" id="WNL14628.1"/>
    </source>
</evidence>
<sequence>MKNNRYTFWKLLDENIIEIPIIQRDYAQGRADEKRIRDKFLDALCEVIKDEKKSINLDFVYGEIKGEGENKKLTPLDGQQRLTTLFLLHWYLATKENKFDEASKKLQKFTYETRVSSREFCKALATNKIDFSKENEKISNIIEDKNWFFKSWKKDPTIKSMLNMLDAIHEKFKNSNDLFYKLICENNPPITFDFLPLNKFNLTDELYIKMNARGKPLTHFENFKSNFVELLDFETASKLDNEWTDLFWSFKGDEPNKDGYYYIDDKFLNFFTNCTLNFYLEENNLQQKIDEMDIFDIFNDTYKNKNNIERITKLLDSLCNIIKSDNELCQYKEYFEIFIGYKEEIENEDELKLSYWHRMRFYAISLFLIEYKNINESNINLFKKWLRVTFNLINNELIQSPELFAKAIRGIKELSGNINDIDSFISNCDKLVGFNDTQIKEESLKAKLILENQNWEEEIIKAECHWYLDGQIGFLLEFSDKKLEKFIEYRDKFINLWCLAKDDKKQNLIQRALLVKSDYTALNSRNYLDKYSLLSFGTGLREKNENWRRVFKDKLFKAFLDNLDFNNIENSLKEIINSFKFDCTDWRSFIINPNKEWHILDGIKKGHFLKKDNNIFLNAAKTDATSWGWSKVAELKNYYTYAYFKNNGFEEVVEEKLKQEIKLEYYASSEPKDVCFYFIINYDKKDLGINIEFDTEKNKYIFDIFYRNPYKELQRLCLEFELCKDKLLNNLKDIQEEIVEKLDNILFT</sequence>
<reference evidence="7" key="1">
    <citation type="submission" date="2023-09" db="EMBL/GenBank/DDBJ databases">
        <title>Arcobacter tbilisiensis sp. nov. isolated from chicken meat in Tbilisi, Georgia.</title>
        <authorList>
            <person name="Matthias R."/>
            <person name="Zautner A.E."/>
        </authorList>
    </citation>
    <scope>NUCLEOTIDE SEQUENCE</scope>
    <source>
        <strain evidence="7">LEO 70</strain>
        <strain evidence="6">LEO 74</strain>
        <strain evidence="5">LEO 79</strain>
        <strain evidence="4">LEO 99</strain>
    </source>
</reference>
<dbReference type="Pfam" id="PF03235">
    <property type="entry name" value="GmrSD_N"/>
    <property type="match status" value="1"/>
</dbReference>
<protein>
    <submittedName>
        <fullName evidence="7">DUF262 domain-containing protein</fullName>
    </submittedName>
</protein>
<dbReference type="AlphaFoldDB" id="A0AA96DBJ0"/>
<dbReference type="EMBL" id="CP134849">
    <property type="protein sequence ID" value="WNL19489.1"/>
    <property type="molecule type" value="Genomic_DNA"/>
</dbReference>
<organism evidence="7">
    <name type="scientific">Arcobacter sp. AZ-2023</name>
    <dbReference type="NCBI Taxonomy" id="3074453"/>
    <lineage>
        <taxon>Bacteria</taxon>
        <taxon>Pseudomonadati</taxon>
        <taxon>Campylobacterota</taxon>
        <taxon>Epsilonproteobacteria</taxon>
        <taxon>Campylobacterales</taxon>
        <taxon>Arcobacteraceae</taxon>
        <taxon>Arcobacter</taxon>
    </lineage>
</organism>
<evidence type="ECO:0000313" key="6">
    <source>
        <dbReference type="EMBL" id="WNL24328.1"/>
    </source>
</evidence>
<dbReference type="EMBL" id="CP134851">
    <property type="protein sequence ID" value="WNL24328.1"/>
    <property type="molecule type" value="Genomic_DNA"/>
</dbReference>
<evidence type="ECO:0000313" key="7">
    <source>
        <dbReference type="EMBL" id="WNL24779.1"/>
    </source>
</evidence>